<keyword evidence="4" id="KW-1185">Reference proteome</keyword>
<dbReference type="GeneID" id="31366344"/>
<gene>
    <name evidence="3" type="ORF">PPL_10875</name>
</gene>
<dbReference type="Pfam" id="PF13613">
    <property type="entry name" value="HTH_Tnp_4"/>
    <property type="match status" value="1"/>
</dbReference>
<name>D3BS83_HETP5</name>
<reference evidence="3 4" key="1">
    <citation type="journal article" date="2011" name="Genome Res.">
        <title>Phylogeny-wide analysis of social amoeba genomes highlights ancient origins for complex intercellular communication.</title>
        <authorList>
            <person name="Heidel A.J."/>
            <person name="Lawal H.M."/>
            <person name="Felder M."/>
            <person name="Schilde C."/>
            <person name="Helps N.R."/>
            <person name="Tunggal B."/>
            <person name="Rivero F."/>
            <person name="John U."/>
            <person name="Schleicher M."/>
            <person name="Eichinger L."/>
            <person name="Platzer M."/>
            <person name="Noegel A.A."/>
            <person name="Schaap P."/>
            <person name="Gloeckner G."/>
        </authorList>
    </citation>
    <scope>NUCLEOTIDE SEQUENCE [LARGE SCALE GENOMIC DNA]</scope>
    <source>
        <strain evidence="4">ATCC 26659 / Pp 5 / PN500</strain>
    </source>
</reference>
<feature type="domain" description="Transposase Helix-turn-helix" evidence="2">
    <location>
        <begin position="338"/>
        <end position="388"/>
    </location>
</feature>
<comment type="caution">
    <text evidence="3">The sequence shown here is derived from an EMBL/GenBank/DDBJ whole genome shotgun (WGS) entry which is preliminary data.</text>
</comment>
<feature type="region of interest" description="Disordered" evidence="1">
    <location>
        <begin position="222"/>
        <end position="289"/>
    </location>
</feature>
<dbReference type="AlphaFoldDB" id="D3BS83"/>
<sequence>MVVSNNLLVNGHYNLFRGLNDSMEQGRYWSRPVKSFRPGTCIEKLVQTTGRSRGSLINTRTSWFEHPTEDDDVVERPMLVSVCYKSNMPFPSTGDSGSIYYAVQGCMSYPVAIYCELHCLPPLFLSNSYITAKHKLQLSLSNINNNNQESQEPGNEMNCDGISRIIGKTNYVGCATQIDGDPSKRIYIKEKVDGHLKKLHFCNIDHCLRYIILHYVTGKKSAKGTNTESRSRSLTADGEDEDEEEEEEDGEDEETQSTPPPAPSAATKKNAASKTVAKPAAKQAKKSSYKRKQSGNSSFYCSVIERLPLFQELVGIEYHVYCSILESYEKVHLQQNVLPAEDALLLVFLHFRHYPNMILLSSIFGISPSTGHRYRKKIQEFLYHLFSPEISMMTPERRQQEAGYLFLTPKIPYVLILDGTEQPTYNSSSPDKDSLYYSAFIGYFDNIPVKI</sequence>
<dbReference type="InParanoid" id="D3BS83"/>
<protein>
    <recommendedName>
        <fullName evidence="2">Transposase Helix-turn-helix domain-containing protein</fullName>
    </recommendedName>
</protein>
<dbReference type="EMBL" id="ADBJ01000051">
    <property type="protein sequence ID" value="EFA75820.1"/>
    <property type="molecule type" value="Genomic_DNA"/>
</dbReference>
<dbReference type="InterPro" id="IPR027805">
    <property type="entry name" value="Transposase_HTH_dom"/>
</dbReference>
<dbReference type="RefSeq" id="XP_020427954.1">
    <property type="nucleotide sequence ID" value="XM_020581638.1"/>
</dbReference>
<evidence type="ECO:0000256" key="1">
    <source>
        <dbReference type="SAM" id="MobiDB-lite"/>
    </source>
</evidence>
<evidence type="ECO:0000313" key="3">
    <source>
        <dbReference type="EMBL" id="EFA75820.1"/>
    </source>
</evidence>
<evidence type="ECO:0000313" key="4">
    <source>
        <dbReference type="Proteomes" id="UP000001396"/>
    </source>
</evidence>
<feature type="compositionally biased region" description="Low complexity" evidence="1">
    <location>
        <begin position="264"/>
        <end position="282"/>
    </location>
</feature>
<feature type="compositionally biased region" description="Acidic residues" evidence="1">
    <location>
        <begin position="237"/>
        <end position="255"/>
    </location>
</feature>
<dbReference type="Proteomes" id="UP000001396">
    <property type="component" value="Unassembled WGS sequence"/>
</dbReference>
<feature type="compositionally biased region" description="Polar residues" evidence="1">
    <location>
        <begin position="223"/>
        <end position="234"/>
    </location>
</feature>
<organism evidence="3 4">
    <name type="scientific">Heterostelium pallidum (strain ATCC 26659 / Pp 5 / PN500)</name>
    <name type="common">Cellular slime mold</name>
    <name type="synonym">Polysphondylium pallidum</name>
    <dbReference type="NCBI Taxonomy" id="670386"/>
    <lineage>
        <taxon>Eukaryota</taxon>
        <taxon>Amoebozoa</taxon>
        <taxon>Evosea</taxon>
        <taxon>Eumycetozoa</taxon>
        <taxon>Dictyostelia</taxon>
        <taxon>Acytosteliales</taxon>
        <taxon>Acytosteliaceae</taxon>
        <taxon>Heterostelium</taxon>
    </lineage>
</organism>
<proteinExistence type="predicted"/>
<accession>D3BS83</accession>
<evidence type="ECO:0000259" key="2">
    <source>
        <dbReference type="Pfam" id="PF13613"/>
    </source>
</evidence>